<comment type="caution">
    <text evidence="16">The sequence shown here is derived from an EMBL/GenBank/DDBJ whole genome shotgun (WGS) entry which is preliminary data.</text>
</comment>
<evidence type="ECO:0000313" key="16">
    <source>
        <dbReference type="EMBL" id="EMY35305.1"/>
    </source>
</evidence>
<dbReference type="InterPro" id="IPR005467">
    <property type="entry name" value="His_kinase_dom"/>
</dbReference>
<dbReference type="InterPro" id="IPR038318">
    <property type="entry name" value="KdpD_sf"/>
</dbReference>
<dbReference type="Pfam" id="PF00512">
    <property type="entry name" value="HisKA"/>
    <property type="match status" value="1"/>
</dbReference>
<dbReference type="SMART" id="SM00388">
    <property type="entry name" value="HisKA"/>
    <property type="match status" value="1"/>
</dbReference>
<keyword evidence="10" id="KW-0067">ATP-binding</keyword>
<dbReference type="Gene3D" id="1.10.287.130">
    <property type="match status" value="1"/>
</dbReference>
<dbReference type="SUPFAM" id="SSF52402">
    <property type="entry name" value="Adenine nucleotide alpha hydrolases-like"/>
    <property type="match status" value="1"/>
</dbReference>
<dbReference type="InterPro" id="IPR003661">
    <property type="entry name" value="HisK_dim/P_dom"/>
</dbReference>
<dbReference type="EMBL" id="ANPE02000078">
    <property type="protein sequence ID" value="EMY35305.1"/>
    <property type="molecule type" value="Genomic_DNA"/>
</dbReference>
<dbReference type="CDD" id="cd00082">
    <property type="entry name" value="HisKA"/>
    <property type="match status" value="1"/>
</dbReference>
<dbReference type="Gene3D" id="3.30.565.10">
    <property type="entry name" value="Histidine kinase-like ATPase, C-terminal domain"/>
    <property type="match status" value="1"/>
</dbReference>
<dbReference type="InterPro" id="IPR036890">
    <property type="entry name" value="HATPase_C_sf"/>
</dbReference>
<dbReference type="RefSeq" id="WP_005267773.1">
    <property type="nucleotide sequence ID" value="NZ_ANPE02000078.1"/>
</dbReference>
<evidence type="ECO:0000256" key="6">
    <source>
        <dbReference type="ARBA" id="ARBA00022679"/>
    </source>
</evidence>
<feature type="transmembrane region" description="Helical" evidence="14">
    <location>
        <begin position="199"/>
        <end position="219"/>
    </location>
</feature>
<sequence>MDADAQQEADGQGGPGDRVVVGLAGGSEGLELIRTGARLTGPAGTGRLHAVHIRTGQAAGELPNELDLQRALVADLGGTYHAIGSDDPAQALLDFARSVEAGQLVLGHSRRQGWPGVFRRSTAARLIRQAGGIELHLVPHGETPGPTPPRRRPNWLGRGRLVAGFALAVLLPAALQLLLRLWHHGHFATDMLVQLTGTIAVALVGGLWPALVAAVLSSLMVNFFAVQPVGSMDISDPENLLALLIFLAVAAAVSLVVGLSARRSREAAAAGAEAAALAELSRSTLAAQDSRGEFLERIREHFQAAGAGLYVRGDGRSGGWQLVQSAGAVAESAHANDNAEQLDEARMLALNGRPLTPRERRLFAAFGAHLLALLQRDQLRASQRNLLRLAEDNRMRTSILRAVSHDLRTPLAGIKLAVSSLRQDAVRLPPEDEAELLATIEDYTDRLDGLVGNLLDMSRLSAESVTPLVRPVYWSDAVADALRGLPAERLRVALEDNLPPVDADPGMLERVIANVVENGLKHSGGSDVVISASLGSAGSATVEGRPASELRITDHGPGVPAAKLAQMFKPFQRLGDTPAGSGIGLGLAVAQGFAEAMGGQLQAEQTPGGGLTMVIKLPLSAGSGMEAEPWPTS</sequence>
<dbReference type="InterPro" id="IPR036097">
    <property type="entry name" value="HisK_dim/P_sf"/>
</dbReference>
<dbReference type="PRINTS" id="PR00344">
    <property type="entry name" value="BCTRLSENSOR"/>
</dbReference>
<keyword evidence="6" id="KW-0808">Transferase</keyword>
<evidence type="ECO:0000256" key="5">
    <source>
        <dbReference type="ARBA" id="ARBA00022553"/>
    </source>
</evidence>
<evidence type="ECO:0000313" key="17">
    <source>
        <dbReference type="Proteomes" id="UP000010729"/>
    </source>
</evidence>
<keyword evidence="7 14" id="KW-0812">Transmembrane</keyword>
<dbReference type="PANTHER" id="PTHR45569:SF1">
    <property type="entry name" value="SENSOR PROTEIN KDPD"/>
    <property type="match status" value="1"/>
</dbReference>
<keyword evidence="9" id="KW-0418">Kinase</keyword>
<dbReference type="GO" id="GO:0000155">
    <property type="term" value="F:phosphorelay sensor kinase activity"/>
    <property type="evidence" value="ECO:0007669"/>
    <property type="project" value="InterPro"/>
</dbReference>
<dbReference type="SUPFAM" id="SSF55874">
    <property type="entry name" value="ATPase domain of HSP90 chaperone/DNA topoisomerase II/histidine kinase"/>
    <property type="match status" value="1"/>
</dbReference>
<accession>N1V1W5</accession>
<evidence type="ECO:0000256" key="8">
    <source>
        <dbReference type="ARBA" id="ARBA00022741"/>
    </source>
</evidence>
<evidence type="ECO:0000256" key="3">
    <source>
        <dbReference type="ARBA" id="ARBA00004236"/>
    </source>
</evidence>
<dbReference type="SMART" id="SM00387">
    <property type="entry name" value="HATPase_c"/>
    <property type="match status" value="1"/>
</dbReference>
<comment type="subcellular location">
    <subcellularLocation>
        <location evidence="3">Cell membrane</location>
    </subcellularLocation>
    <subcellularLocation>
        <location evidence="2">Membrane</location>
        <topology evidence="2">Multi-pass membrane protein</topology>
    </subcellularLocation>
</comment>
<dbReference type="SUPFAM" id="SSF47384">
    <property type="entry name" value="Homodimeric domain of signal transducing histidine kinase"/>
    <property type="match status" value="1"/>
</dbReference>
<dbReference type="Proteomes" id="UP000010729">
    <property type="component" value="Unassembled WGS sequence"/>
</dbReference>
<feature type="domain" description="Histidine kinase" evidence="15">
    <location>
        <begin position="402"/>
        <end position="621"/>
    </location>
</feature>
<keyword evidence="5" id="KW-0597">Phosphoprotein</keyword>
<keyword evidence="8" id="KW-0547">Nucleotide-binding</keyword>
<keyword evidence="17" id="KW-1185">Reference proteome</keyword>
<dbReference type="Gene3D" id="3.40.50.620">
    <property type="entry name" value="HUPs"/>
    <property type="match status" value="1"/>
</dbReference>
<evidence type="ECO:0000256" key="9">
    <source>
        <dbReference type="ARBA" id="ARBA00022777"/>
    </source>
</evidence>
<evidence type="ECO:0000256" key="1">
    <source>
        <dbReference type="ARBA" id="ARBA00000085"/>
    </source>
</evidence>
<dbReference type="CDD" id="cd00075">
    <property type="entry name" value="HATPase"/>
    <property type="match status" value="1"/>
</dbReference>
<gene>
    <name evidence="16" type="ORF">D477_005021</name>
</gene>
<dbReference type="InterPro" id="IPR025201">
    <property type="entry name" value="KdpD_TM"/>
</dbReference>
<feature type="transmembrane region" description="Helical" evidence="14">
    <location>
        <begin position="240"/>
        <end position="261"/>
    </location>
</feature>
<name>N1V1W5_9MICC</name>
<dbReference type="PROSITE" id="PS50109">
    <property type="entry name" value="HIS_KIN"/>
    <property type="match status" value="1"/>
</dbReference>
<keyword evidence="12" id="KW-0902">Two-component regulatory system</keyword>
<feature type="transmembrane region" description="Helical" evidence="14">
    <location>
        <begin position="161"/>
        <end position="179"/>
    </location>
</feature>
<dbReference type="OrthoDB" id="9806130at2"/>
<organism evidence="16 17">
    <name type="scientific">Arthrobacter crystallopoietes BAB-32</name>
    <dbReference type="NCBI Taxonomy" id="1246476"/>
    <lineage>
        <taxon>Bacteria</taxon>
        <taxon>Bacillati</taxon>
        <taxon>Actinomycetota</taxon>
        <taxon>Actinomycetes</taxon>
        <taxon>Micrococcales</taxon>
        <taxon>Micrococcaceae</taxon>
        <taxon>Crystallibacter</taxon>
    </lineage>
</organism>
<dbReference type="InterPro" id="IPR003594">
    <property type="entry name" value="HATPase_dom"/>
</dbReference>
<dbReference type="InterPro" id="IPR004358">
    <property type="entry name" value="Sig_transdc_His_kin-like_C"/>
</dbReference>
<dbReference type="GO" id="GO:0005886">
    <property type="term" value="C:plasma membrane"/>
    <property type="evidence" value="ECO:0007669"/>
    <property type="project" value="UniProtKB-SubCell"/>
</dbReference>
<dbReference type="Gene3D" id="1.20.120.620">
    <property type="entry name" value="Backbone structure of the membrane domain of e. Coli histidine kinase receptor kdpd"/>
    <property type="match status" value="1"/>
</dbReference>
<evidence type="ECO:0000259" key="15">
    <source>
        <dbReference type="PROSITE" id="PS50109"/>
    </source>
</evidence>
<evidence type="ECO:0000256" key="12">
    <source>
        <dbReference type="ARBA" id="ARBA00023012"/>
    </source>
</evidence>
<evidence type="ECO:0000256" key="7">
    <source>
        <dbReference type="ARBA" id="ARBA00022692"/>
    </source>
</evidence>
<dbReference type="PANTHER" id="PTHR45569">
    <property type="entry name" value="SENSOR PROTEIN KDPD"/>
    <property type="match status" value="1"/>
</dbReference>
<dbReference type="Pfam" id="PF02518">
    <property type="entry name" value="HATPase_c"/>
    <property type="match status" value="1"/>
</dbReference>
<evidence type="ECO:0000256" key="13">
    <source>
        <dbReference type="ARBA" id="ARBA00023136"/>
    </source>
</evidence>
<dbReference type="GO" id="GO:0005524">
    <property type="term" value="F:ATP binding"/>
    <property type="evidence" value="ECO:0007669"/>
    <property type="project" value="UniProtKB-KW"/>
</dbReference>
<protein>
    <recommendedName>
        <fullName evidence="4">histidine kinase</fullName>
        <ecNumber evidence="4">2.7.13.3</ecNumber>
    </recommendedName>
</protein>
<reference evidence="16 17" key="1">
    <citation type="journal article" date="2013" name="Genome Announc.">
        <title>Draft Genome Sequence of Arthrobacter crystallopoietes Strain BAB-32, Revealing Genes for Bioremediation.</title>
        <authorList>
            <person name="Joshi M.N."/>
            <person name="Pandit A.S."/>
            <person name="Sharma A."/>
            <person name="Pandya R.V."/>
            <person name="Desai S.M."/>
            <person name="Saxena A.K."/>
            <person name="Bagatharia S.B."/>
        </authorList>
    </citation>
    <scope>NUCLEOTIDE SEQUENCE [LARGE SCALE GENOMIC DNA]</scope>
    <source>
        <strain evidence="16 17">BAB-32</strain>
    </source>
</reference>
<evidence type="ECO:0000256" key="11">
    <source>
        <dbReference type="ARBA" id="ARBA00022989"/>
    </source>
</evidence>
<evidence type="ECO:0000256" key="2">
    <source>
        <dbReference type="ARBA" id="ARBA00004141"/>
    </source>
</evidence>
<proteinExistence type="predicted"/>
<dbReference type="InterPro" id="IPR014729">
    <property type="entry name" value="Rossmann-like_a/b/a_fold"/>
</dbReference>
<dbReference type="AlphaFoldDB" id="N1V1W5"/>
<evidence type="ECO:0000256" key="4">
    <source>
        <dbReference type="ARBA" id="ARBA00012438"/>
    </source>
</evidence>
<keyword evidence="13 14" id="KW-0472">Membrane</keyword>
<evidence type="ECO:0000256" key="14">
    <source>
        <dbReference type="SAM" id="Phobius"/>
    </source>
</evidence>
<evidence type="ECO:0000256" key="10">
    <source>
        <dbReference type="ARBA" id="ARBA00022840"/>
    </source>
</evidence>
<keyword evidence="11 14" id="KW-1133">Transmembrane helix</keyword>
<dbReference type="InterPro" id="IPR052023">
    <property type="entry name" value="Histidine_kinase_KdpD"/>
</dbReference>
<comment type="catalytic activity">
    <reaction evidence="1">
        <text>ATP + protein L-histidine = ADP + protein N-phospho-L-histidine.</text>
        <dbReference type="EC" id="2.7.13.3"/>
    </reaction>
</comment>
<dbReference type="EC" id="2.7.13.3" evidence="4"/>
<dbReference type="Pfam" id="PF13493">
    <property type="entry name" value="DUF4118"/>
    <property type="match status" value="1"/>
</dbReference>